<evidence type="ECO:0000313" key="6">
    <source>
        <dbReference type="EMBL" id="TCT26854.1"/>
    </source>
</evidence>
<dbReference type="GO" id="GO:0043093">
    <property type="term" value="P:FtsZ-dependent cytokinesis"/>
    <property type="evidence" value="ECO:0007669"/>
    <property type="project" value="UniProtKB-UniRule"/>
</dbReference>
<dbReference type="InterPro" id="IPR023052">
    <property type="entry name" value="Cell_div_SepF"/>
</dbReference>
<dbReference type="InterPro" id="IPR038594">
    <property type="entry name" value="SepF-like_sf"/>
</dbReference>
<evidence type="ECO:0000313" key="7">
    <source>
        <dbReference type="Proteomes" id="UP000294650"/>
    </source>
</evidence>
<comment type="subunit">
    <text evidence="5">Homodimer. Interacts with FtsZ.</text>
</comment>
<name>A0A4R3NBN5_9BACI</name>
<accession>A0A4R3NBN5</accession>
<evidence type="ECO:0000256" key="2">
    <source>
        <dbReference type="ARBA" id="ARBA00023210"/>
    </source>
</evidence>
<protein>
    <recommendedName>
        <fullName evidence="5">Cell division protein SepF</fullName>
    </recommendedName>
</protein>
<gene>
    <name evidence="5" type="primary">sepF</name>
    <name evidence="6" type="ORF">EDD68_101210</name>
</gene>
<proteinExistence type="inferred from homology"/>
<dbReference type="PANTHER" id="PTHR35798">
    <property type="entry name" value="CELL DIVISION PROTEIN SEPF"/>
    <property type="match status" value="1"/>
</dbReference>
<dbReference type="GO" id="GO:0000917">
    <property type="term" value="P:division septum assembly"/>
    <property type="evidence" value="ECO:0007669"/>
    <property type="project" value="UniProtKB-KW"/>
</dbReference>
<evidence type="ECO:0000256" key="1">
    <source>
        <dbReference type="ARBA" id="ARBA00022618"/>
    </source>
</evidence>
<dbReference type="RefSeq" id="WP_132370241.1">
    <property type="nucleotide sequence ID" value="NZ_SMAN01000001.1"/>
</dbReference>
<evidence type="ECO:0000256" key="5">
    <source>
        <dbReference type="HAMAP-Rule" id="MF_01197"/>
    </source>
</evidence>
<comment type="subcellular location">
    <subcellularLocation>
        <location evidence="5">Cytoplasm</location>
    </subcellularLocation>
    <text evidence="5">Localizes to the division site, in a FtsZ-dependent manner.</text>
</comment>
<comment type="caution">
    <text evidence="6">The sequence shown here is derived from an EMBL/GenBank/DDBJ whole genome shotgun (WGS) entry which is preliminary data.</text>
</comment>
<dbReference type="EMBL" id="SMAN01000001">
    <property type="protein sequence ID" value="TCT26854.1"/>
    <property type="molecule type" value="Genomic_DNA"/>
</dbReference>
<keyword evidence="5" id="KW-0963">Cytoplasm</keyword>
<evidence type="ECO:0000256" key="3">
    <source>
        <dbReference type="ARBA" id="ARBA00023306"/>
    </source>
</evidence>
<keyword evidence="1 5" id="KW-0132">Cell division</keyword>
<comment type="function">
    <text evidence="4 5">Cell division protein that is part of the divisome complex and is recruited early to the Z-ring. Probably stimulates Z-ring formation, perhaps through the cross-linking of FtsZ protofilaments. Its function overlaps with FtsA.</text>
</comment>
<dbReference type="Pfam" id="PF04472">
    <property type="entry name" value="SepF"/>
    <property type="match status" value="1"/>
</dbReference>
<dbReference type="Gene3D" id="3.30.110.150">
    <property type="entry name" value="SepF-like protein"/>
    <property type="match status" value="1"/>
</dbReference>
<dbReference type="Proteomes" id="UP000294650">
    <property type="component" value="Unassembled WGS sequence"/>
</dbReference>
<evidence type="ECO:0000256" key="4">
    <source>
        <dbReference type="ARBA" id="ARBA00044936"/>
    </source>
</evidence>
<dbReference type="HAMAP" id="MF_01197">
    <property type="entry name" value="SepF"/>
    <property type="match status" value="1"/>
</dbReference>
<dbReference type="InterPro" id="IPR007561">
    <property type="entry name" value="Cell_div_SepF/SepF-rel"/>
</dbReference>
<dbReference type="GO" id="GO:0005737">
    <property type="term" value="C:cytoplasm"/>
    <property type="evidence" value="ECO:0007669"/>
    <property type="project" value="UniProtKB-SubCell"/>
</dbReference>
<dbReference type="AlphaFoldDB" id="A0A4R3NBN5"/>
<keyword evidence="2 5" id="KW-0717">Septation</keyword>
<reference evidence="6 7" key="1">
    <citation type="submission" date="2019-03" db="EMBL/GenBank/DDBJ databases">
        <title>Genomic Encyclopedia of Type Strains, Phase IV (KMG-IV): sequencing the most valuable type-strain genomes for metagenomic binning, comparative biology and taxonomic classification.</title>
        <authorList>
            <person name="Goeker M."/>
        </authorList>
    </citation>
    <scope>NUCLEOTIDE SEQUENCE [LARGE SCALE GENOMIC DNA]</scope>
    <source>
        <strain evidence="6 7">DSM 25894</strain>
    </source>
</reference>
<keyword evidence="7" id="KW-1185">Reference proteome</keyword>
<comment type="similarity">
    <text evidence="5">Belongs to the SepF family.</text>
</comment>
<dbReference type="PANTHER" id="PTHR35798:SF1">
    <property type="entry name" value="CELL DIVISION PROTEIN SEPF"/>
    <property type="match status" value="1"/>
</dbReference>
<keyword evidence="3 5" id="KW-0131">Cell cycle</keyword>
<organism evidence="6 7">
    <name type="scientific">Melghiribacillus thermohalophilus</name>
    <dbReference type="NCBI Taxonomy" id="1324956"/>
    <lineage>
        <taxon>Bacteria</taxon>
        <taxon>Bacillati</taxon>
        <taxon>Bacillota</taxon>
        <taxon>Bacilli</taxon>
        <taxon>Bacillales</taxon>
        <taxon>Bacillaceae</taxon>
        <taxon>Melghiribacillus</taxon>
    </lineage>
</organism>
<sequence>MSIKNKLKSFFSFEDEYEYIDEETYADSNPEPEQTGKNSNVISLKSMQQSSKLVLCEPRMYNEAQEIADHLKNRKAVVINLQRVDHHQAKRIVDFLSGTVYAINGDIQKLGQQTFLCTPDNVDVSGSISDMFDDHQSDHDQRW</sequence>
<dbReference type="OrthoDB" id="9815206at2"/>